<evidence type="ECO:0000259" key="3">
    <source>
        <dbReference type="PROSITE" id="PS51791"/>
    </source>
</evidence>
<name>A0A8C3I3F6_CHRPI</name>
<dbReference type="GO" id="GO:0008021">
    <property type="term" value="C:synaptic vesicle"/>
    <property type="evidence" value="ECO:0007669"/>
    <property type="project" value="TreeGrafter"/>
</dbReference>
<dbReference type="Pfam" id="PF12456">
    <property type="entry name" value="hSac2"/>
    <property type="match status" value="1"/>
</dbReference>
<keyword evidence="5" id="KW-1185">Reference proteome</keyword>
<dbReference type="InterPro" id="IPR022158">
    <property type="entry name" value="Inositol_phosphatase"/>
</dbReference>
<dbReference type="PANTHER" id="PTHR31108">
    <property type="entry name" value="TUMOR PROTEIN P63-REGULATED GENE 1-LIKE PROTEIN"/>
    <property type="match status" value="1"/>
</dbReference>
<dbReference type="Ensembl" id="ENSCPBT00000032346.1">
    <property type="protein sequence ID" value="ENSCPBP00000027485.1"/>
    <property type="gene ID" value="ENSCPBG00000019439.1"/>
</dbReference>
<dbReference type="InterPro" id="IPR040242">
    <property type="entry name" value="TPRG1-like"/>
</dbReference>
<feature type="compositionally biased region" description="Polar residues" evidence="2">
    <location>
        <begin position="20"/>
        <end position="31"/>
    </location>
</feature>
<dbReference type="GO" id="GO:0050805">
    <property type="term" value="P:negative regulation of synaptic transmission"/>
    <property type="evidence" value="ECO:0007669"/>
    <property type="project" value="Ensembl"/>
</dbReference>
<dbReference type="GO" id="GO:0005516">
    <property type="term" value="F:calmodulin binding"/>
    <property type="evidence" value="ECO:0007669"/>
    <property type="project" value="Ensembl"/>
</dbReference>
<evidence type="ECO:0000256" key="2">
    <source>
        <dbReference type="SAM" id="MobiDB-lite"/>
    </source>
</evidence>
<dbReference type="AlphaFoldDB" id="A0A8C3I3F6"/>
<protein>
    <submittedName>
        <fullName evidence="4">Tumor protein p63 regulated 1 like</fullName>
    </submittedName>
</protein>
<dbReference type="InterPro" id="IPR034753">
    <property type="entry name" value="hSac2"/>
</dbReference>
<dbReference type="GO" id="GO:0033173">
    <property type="term" value="P:calcineurin-NFAT signaling cascade"/>
    <property type="evidence" value="ECO:0007669"/>
    <property type="project" value="Ensembl"/>
</dbReference>
<comment type="similarity">
    <text evidence="1">Belongs to the TPRG1 family.</text>
</comment>
<reference evidence="4" key="2">
    <citation type="submission" date="2025-08" db="UniProtKB">
        <authorList>
            <consortium name="Ensembl"/>
        </authorList>
    </citation>
    <scope>IDENTIFICATION</scope>
</reference>
<proteinExistence type="inferred from homology"/>
<accession>A0A8C3I3F6</accession>
<dbReference type="PROSITE" id="PS51791">
    <property type="entry name" value="HSAC2"/>
    <property type="match status" value="1"/>
</dbReference>
<dbReference type="GO" id="GO:0016081">
    <property type="term" value="P:synaptic vesicle docking"/>
    <property type="evidence" value="ECO:0007669"/>
    <property type="project" value="Ensembl"/>
</dbReference>
<evidence type="ECO:0000256" key="1">
    <source>
        <dbReference type="ARBA" id="ARBA00009163"/>
    </source>
</evidence>
<sequence>MPGKILSHFQLRFHGAGHSPPSSIDYTTEAGSTEPPTPPFCAPQRGAGSGSGLRAGRKRAAGGAEGGAGLWHSGSRSPRAMLQLRDAVEGDPDGGPAGAAALLVPAEADVPFSPPGDSLPPRQTLRPLSVRNPTRGGRLKEYFVFRPGTIEQAVNEIRVVVMPTEDGEVQSVWLLTEVDHWNNEKERLVLITDWSLLICKYDFISLQCQQVTRISLSAIDTISVGEFEFPPKSLNKREGIGIRIQWDKQSRASFINRWNPWSTNVPYATFTEHPMANADEKIASLCQLENFKTQLIQAVKKAHKECPLPGRANGVLVLERPLLIETYVGLMSFINNEAKLGYSMTRATNRQELTAGAPGN</sequence>
<feature type="domain" description="HSac2" evidence="3">
    <location>
        <begin position="144"/>
        <end position="316"/>
    </location>
</feature>
<evidence type="ECO:0000313" key="4">
    <source>
        <dbReference type="Ensembl" id="ENSCPBP00000027485.1"/>
    </source>
</evidence>
<reference evidence="4" key="3">
    <citation type="submission" date="2025-09" db="UniProtKB">
        <authorList>
            <consortium name="Ensembl"/>
        </authorList>
    </citation>
    <scope>IDENTIFICATION</scope>
</reference>
<organism evidence="4 5">
    <name type="scientific">Chrysemys picta bellii</name>
    <name type="common">Western painted turtle</name>
    <name type="synonym">Emys bellii</name>
    <dbReference type="NCBI Taxonomy" id="8478"/>
    <lineage>
        <taxon>Eukaryota</taxon>
        <taxon>Metazoa</taxon>
        <taxon>Chordata</taxon>
        <taxon>Craniata</taxon>
        <taxon>Vertebrata</taxon>
        <taxon>Euteleostomi</taxon>
        <taxon>Archelosauria</taxon>
        <taxon>Testudinata</taxon>
        <taxon>Testudines</taxon>
        <taxon>Cryptodira</taxon>
        <taxon>Durocryptodira</taxon>
        <taxon>Testudinoidea</taxon>
        <taxon>Emydidae</taxon>
        <taxon>Chrysemys</taxon>
    </lineage>
</organism>
<reference evidence="4" key="1">
    <citation type="journal article" date="2015" name="Genome Biol. Evol.">
        <title>Physical Mapping and Refinement of the Painted Turtle Genome (Chrysemys picta) Inform Amniote Genome Evolution and Challenge Turtle-Bird Chromosomal Conservation.</title>
        <authorList>
            <person name="Badenhorst D."/>
            <person name="Hillier L.W."/>
            <person name="Literman R."/>
            <person name="Montiel E.E."/>
            <person name="Radhakrishnan S."/>
            <person name="Shen Y."/>
            <person name="Minx P."/>
            <person name="Janes D.E."/>
            <person name="Warren W.C."/>
            <person name="Edwards S.V."/>
            <person name="Valenzuela N."/>
        </authorList>
    </citation>
    <scope>NUCLEOTIDE SEQUENCE [LARGE SCALE GENOMIC DNA]</scope>
</reference>
<dbReference type="GeneTree" id="ENSGT00390000001652"/>
<dbReference type="PANTHER" id="PTHR31108:SF7">
    <property type="entry name" value="TUMOR PROTEIN P63-REGULATED GENE 1-LIKE PROTEIN"/>
    <property type="match status" value="1"/>
</dbReference>
<gene>
    <name evidence="4" type="primary">TPRG1L</name>
</gene>
<feature type="region of interest" description="Disordered" evidence="2">
    <location>
        <begin position="13"/>
        <end position="76"/>
    </location>
</feature>
<dbReference type="Proteomes" id="UP000694380">
    <property type="component" value="Chromosome 19"/>
</dbReference>
<dbReference type="GO" id="GO:0042802">
    <property type="term" value="F:identical protein binding"/>
    <property type="evidence" value="ECO:0007669"/>
    <property type="project" value="Ensembl"/>
</dbReference>
<evidence type="ECO:0000313" key="5">
    <source>
        <dbReference type="Proteomes" id="UP000694380"/>
    </source>
</evidence>